<feature type="transmembrane region" description="Helical" evidence="2">
    <location>
        <begin position="141"/>
        <end position="160"/>
    </location>
</feature>
<evidence type="ECO:0008006" key="5">
    <source>
        <dbReference type="Google" id="ProtNLM"/>
    </source>
</evidence>
<accession>A0A8J2S7T7</accession>
<feature type="transmembrane region" description="Helical" evidence="2">
    <location>
        <begin position="254"/>
        <end position="274"/>
    </location>
</feature>
<feature type="transmembrane region" description="Helical" evidence="2">
    <location>
        <begin position="166"/>
        <end position="183"/>
    </location>
</feature>
<dbReference type="Pfam" id="PF16983">
    <property type="entry name" value="MFS_MOT1"/>
    <property type="match status" value="2"/>
</dbReference>
<reference evidence="3" key="1">
    <citation type="submission" date="2021-11" db="EMBL/GenBank/DDBJ databases">
        <authorList>
            <consortium name="Genoscope - CEA"/>
            <person name="William W."/>
        </authorList>
    </citation>
    <scope>NUCLEOTIDE SEQUENCE</scope>
</reference>
<evidence type="ECO:0000256" key="1">
    <source>
        <dbReference type="SAM" id="MobiDB-lite"/>
    </source>
</evidence>
<dbReference type="Proteomes" id="UP000789595">
    <property type="component" value="Unassembled WGS sequence"/>
</dbReference>
<feature type="transmembrane region" description="Helical" evidence="2">
    <location>
        <begin position="54"/>
        <end position="76"/>
    </location>
</feature>
<sequence length="455" mass="46480">MDDHDDAFTPLPSRKRTGWRPLDFVRRRHARFREEWCLMEASGMFGDFGTLLPLLLAMANVGSVAPAAALFWFGAFNVATAYEWDVPMCVQPMKTIAAAAIADGLSAGAVSAAGLFVGACVLALGLTGLVEVVNRFVPRSVVSGIQLGLGVRMVGLALVMIFDAPWWAAAVGAALALVAFGVARRRDAAVPVALGLVAAGLAVAAAAAAADGGAGAAARAAWRRWRPGRLALAPRLPSRRDWVAGVVRAGLPQLPLTTLNSVISVTALAGRLFPDAPPDRMPTRRGVAASVGLMNVVGCWFGAAPACHGAGGLAGQYRFGARGGASVWVLGWGKMLLALLLGDKLMLDAVRAFPAPVLGALLAVAGVELAAAGAAADGAAAPCLVAAAATVALRNTGLGAACGLAVAAAEKLAERLERRRAGDDEQEAPPAADAETKEEPASGDEEAGRAKPEGK</sequence>
<keyword evidence="2" id="KW-0812">Transmembrane</keyword>
<feature type="region of interest" description="Disordered" evidence="1">
    <location>
        <begin position="417"/>
        <end position="455"/>
    </location>
</feature>
<feature type="transmembrane region" description="Helical" evidence="2">
    <location>
        <begin position="286"/>
        <end position="303"/>
    </location>
</feature>
<keyword evidence="2" id="KW-0472">Membrane</keyword>
<keyword evidence="4" id="KW-1185">Reference proteome</keyword>
<dbReference type="PANTHER" id="PTHR31970:SF9">
    <property type="entry name" value="MOLYBDATE TRANSPORTER 2"/>
    <property type="match status" value="1"/>
</dbReference>
<comment type="caution">
    <text evidence="3">The sequence shown here is derived from an EMBL/GenBank/DDBJ whole genome shotgun (WGS) entry which is preliminary data.</text>
</comment>
<dbReference type="AlphaFoldDB" id="A0A8J2S7T7"/>
<organism evidence="3 4">
    <name type="scientific">Pelagomonas calceolata</name>
    <dbReference type="NCBI Taxonomy" id="35677"/>
    <lineage>
        <taxon>Eukaryota</taxon>
        <taxon>Sar</taxon>
        <taxon>Stramenopiles</taxon>
        <taxon>Ochrophyta</taxon>
        <taxon>Pelagophyceae</taxon>
        <taxon>Pelagomonadales</taxon>
        <taxon>Pelagomonadaceae</taxon>
        <taxon>Pelagomonas</taxon>
    </lineage>
</organism>
<feature type="transmembrane region" description="Helical" evidence="2">
    <location>
        <begin position="323"/>
        <end position="341"/>
    </location>
</feature>
<proteinExistence type="predicted"/>
<evidence type="ECO:0000313" key="4">
    <source>
        <dbReference type="Proteomes" id="UP000789595"/>
    </source>
</evidence>
<feature type="compositionally biased region" description="Basic and acidic residues" evidence="1">
    <location>
        <begin position="434"/>
        <end position="455"/>
    </location>
</feature>
<evidence type="ECO:0000313" key="3">
    <source>
        <dbReference type="EMBL" id="CAH0367118.1"/>
    </source>
</evidence>
<name>A0A8J2S7T7_9STRA</name>
<feature type="transmembrane region" description="Helical" evidence="2">
    <location>
        <begin position="190"/>
        <end position="210"/>
    </location>
</feature>
<dbReference type="PANTHER" id="PTHR31970">
    <property type="match status" value="1"/>
</dbReference>
<dbReference type="OrthoDB" id="5402974at2759"/>
<feature type="transmembrane region" description="Helical" evidence="2">
    <location>
        <begin position="379"/>
        <end position="409"/>
    </location>
</feature>
<dbReference type="GO" id="GO:0015098">
    <property type="term" value="F:molybdate ion transmembrane transporter activity"/>
    <property type="evidence" value="ECO:0007669"/>
    <property type="project" value="InterPro"/>
</dbReference>
<gene>
    <name evidence="3" type="ORF">PECAL_2P01230</name>
</gene>
<dbReference type="InterPro" id="IPR031563">
    <property type="entry name" value="MOT1/MOT2"/>
</dbReference>
<protein>
    <recommendedName>
        <fullName evidence="5">Sulfate transporter</fullName>
    </recommendedName>
</protein>
<keyword evidence="2" id="KW-1133">Transmembrane helix</keyword>
<feature type="transmembrane region" description="Helical" evidence="2">
    <location>
        <begin position="353"/>
        <end position="373"/>
    </location>
</feature>
<feature type="transmembrane region" description="Helical" evidence="2">
    <location>
        <begin position="96"/>
        <end position="129"/>
    </location>
</feature>
<evidence type="ECO:0000256" key="2">
    <source>
        <dbReference type="SAM" id="Phobius"/>
    </source>
</evidence>
<dbReference type="EMBL" id="CAKKNE010000002">
    <property type="protein sequence ID" value="CAH0367118.1"/>
    <property type="molecule type" value="Genomic_DNA"/>
</dbReference>